<keyword evidence="2" id="KW-0812">Transmembrane</keyword>
<feature type="transmembrane region" description="Helical" evidence="2">
    <location>
        <begin position="696"/>
        <end position="717"/>
    </location>
</feature>
<evidence type="ECO:0000313" key="4">
    <source>
        <dbReference type="Proteomes" id="UP001165160"/>
    </source>
</evidence>
<accession>A0A9W7BJN0</accession>
<feature type="transmembrane region" description="Helical" evidence="2">
    <location>
        <begin position="743"/>
        <end position="763"/>
    </location>
</feature>
<dbReference type="AlphaFoldDB" id="A0A9W7BJN0"/>
<feature type="compositionally biased region" description="Polar residues" evidence="1">
    <location>
        <begin position="84"/>
        <end position="128"/>
    </location>
</feature>
<feature type="region of interest" description="Disordered" evidence="1">
    <location>
        <begin position="166"/>
        <end position="185"/>
    </location>
</feature>
<feature type="region of interest" description="Disordered" evidence="1">
    <location>
        <begin position="56"/>
        <end position="156"/>
    </location>
</feature>
<dbReference type="Proteomes" id="UP001165160">
    <property type="component" value="Unassembled WGS sequence"/>
</dbReference>
<gene>
    <name evidence="3" type="ORF">TrVE_jg11719</name>
</gene>
<evidence type="ECO:0000256" key="2">
    <source>
        <dbReference type="SAM" id="Phobius"/>
    </source>
</evidence>
<reference evidence="4" key="1">
    <citation type="journal article" date="2023" name="Commun. Biol.">
        <title>Genome analysis of Parmales, the sister group of diatoms, reveals the evolutionary specialization of diatoms from phago-mixotrophs to photoautotrophs.</title>
        <authorList>
            <person name="Ban H."/>
            <person name="Sato S."/>
            <person name="Yoshikawa S."/>
            <person name="Yamada K."/>
            <person name="Nakamura Y."/>
            <person name="Ichinomiya M."/>
            <person name="Sato N."/>
            <person name="Blanc-Mathieu R."/>
            <person name="Endo H."/>
            <person name="Kuwata A."/>
            <person name="Ogata H."/>
        </authorList>
    </citation>
    <scope>NUCLEOTIDE SEQUENCE [LARGE SCALE GENOMIC DNA]</scope>
    <source>
        <strain evidence="4">NIES 3699</strain>
    </source>
</reference>
<feature type="transmembrane region" description="Helical" evidence="2">
    <location>
        <begin position="505"/>
        <end position="523"/>
    </location>
</feature>
<evidence type="ECO:0000256" key="1">
    <source>
        <dbReference type="SAM" id="MobiDB-lite"/>
    </source>
</evidence>
<protein>
    <submittedName>
        <fullName evidence="3">Uncharacterized protein</fullName>
    </submittedName>
</protein>
<feature type="compositionally biased region" description="Polar residues" evidence="1">
    <location>
        <begin position="137"/>
        <end position="147"/>
    </location>
</feature>
<dbReference type="EMBL" id="BRXX01000090">
    <property type="protein sequence ID" value="GMH89130.1"/>
    <property type="molecule type" value="Genomic_DNA"/>
</dbReference>
<feature type="transmembrane region" description="Helical" evidence="2">
    <location>
        <begin position="289"/>
        <end position="310"/>
    </location>
</feature>
<feature type="compositionally biased region" description="Polar residues" evidence="1">
    <location>
        <begin position="56"/>
        <end position="67"/>
    </location>
</feature>
<name>A0A9W7BJN0_9STRA</name>
<feature type="compositionally biased region" description="Polar residues" evidence="1">
    <location>
        <begin position="224"/>
        <end position="242"/>
    </location>
</feature>
<comment type="caution">
    <text evidence="3">The sequence shown here is derived from an EMBL/GenBank/DDBJ whole genome shotgun (WGS) entry which is preliminary data.</text>
</comment>
<evidence type="ECO:0000313" key="3">
    <source>
        <dbReference type="EMBL" id="GMH89130.1"/>
    </source>
</evidence>
<keyword evidence="2" id="KW-1133">Transmembrane helix</keyword>
<feature type="region of interest" description="Disordered" evidence="1">
    <location>
        <begin position="619"/>
        <end position="638"/>
    </location>
</feature>
<sequence>MKKLKKLHRAIINFLFTEEINDHEPSFYDSGEGGEDSGYSYSIRDTSRYAQDVISSVQNSRSTVGRQSSRRGNRVSPQPHGLSVTDTSRFAYSNENDSQGPASVLESVSETQGNDSIRESQGGNSTAKDTSRFAYANESSQGPTSVLESERASQGGKDTSRFAYANESSQGPASVLESERASQGGKDTSRFAYANESSQGPASVLESARASQGGDSTRRPGTNLGLTDTSRFTYENENSQGPASVLRDESARQSGGGLSSIRATMSIVEWKPAEQVQSRSEFYTSVYRFIVETGAFSMFSTLIPILYIYVLDRVAIDTMEYYLGEDSDLELAKLRESNTSSIVVLPAANAYRLMYYTDPQGSTPQSLDVATISYWIAVVAPNYIRAQIIFPSKNRFGSIICFLLSVALCWLLSFLHVIEKEYQAKYGCASSTDPTKGVNPAIALVSIPLLFVVSFYNSGFYLAKDPRKNLSLYYICFLFQLVEIVIAFVYTWIFLPVFFDSSNDVVRFSIRIFGSLVTVKIMVESIWRVSARCVTDFGVDLQDAPILVLTGANTLPLLARLMQGSAETVEKSILYEIAGTLAELSFADCLLKGRTPLLHYSKNIKWLYRLLSRLRKNKSRVAPEGEPEEEAEGEVTEEEDELSIRDKIRIIFCETTMVVFMIAEASALVISTAFWLMMTANPSDPGSEAIAESQTYSNFVIMLIGECFVTDGIIAILSHHLTSRFKVDLPATWTHMKKYKKKMLVAIVATISLNSFVCLAPVGTTLCFTHRVTLVEEESGGTGRWPDSDYDDFVMTSCPPPPNNVTEYAWVGAQFYEEWKKFYRGSEAWGEEG</sequence>
<feature type="transmembrane region" description="Helical" evidence="2">
    <location>
        <begin position="472"/>
        <end position="493"/>
    </location>
</feature>
<keyword evidence="2" id="KW-0472">Membrane</keyword>
<keyword evidence="4" id="KW-1185">Reference proteome</keyword>
<feature type="transmembrane region" description="Helical" evidence="2">
    <location>
        <begin position="438"/>
        <end position="460"/>
    </location>
</feature>
<feature type="compositionally biased region" description="Acidic residues" evidence="1">
    <location>
        <begin position="625"/>
        <end position="638"/>
    </location>
</feature>
<organism evidence="3 4">
    <name type="scientific">Triparma verrucosa</name>
    <dbReference type="NCBI Taxonomy" id="1606542"/>
    <lineage>
        <taxon>Eukaryota</taxon>
        <taxon>Sar</taxon>
        <taxon>Stramenopiles</taxon>
        <taxon>Ochrophyta</taxon>
        <taxon>Bolidophyceae</taxon>
        <taxon>Parmales</taxon>
        <taxon>Triparmaceae</taxon>
        <taxon>Triparma</taxon>
    </lineage>
</organism>
<feature type="region of interest" description="Disordered" evidence="1">
    <location>
        <begin position="195"/>
        <end position="253"/>
    </location>
</feature>
<proteinExistence type="predicted"/>
<feature type="transmembrane region" description="Helical" evidence="2">
    <location>
        <begin position="651"/>
        <end position="676"/>
    </location>
</feature>
<feature type="transmembrane region" description="Helical" evidence="2">
    <location>
        <begin position="396"/>
        <end position="418"/>
    </location>
</feature>